<dbReference type="InterPro" id="IPR005152">
    <property type="entry name" value="Lipase_secreted"/>
</dbReference>
<dbReference type="PANTHER" id="PTHR34853:SF1">
    <property type="entry name" value="LIPASE 5"/>
    <property type="match status" value="1"/>
</dbReference>
<dbReference type="RefSeq" id="WP_169655237.1">
    <property type="nucleotide sequence ID" value="NZ_JABANE010000007.1"/>
</dbReference>
<evidence type="ECO:0000256" key="1">
    <source>
        <dbReference type="SAM" id="SignalP"/>
    </source>
</evidence>
<keyword evidence="2" id="KW-0378">Hydrolase</keyword>
<dbReference type="Proteomes" id="UP000576082">
    <property type="component" value="Unassembled WGS sequence"/>
</dbReference>
<dbReference type="Gene3D" id="3.40.50.1820">
    <property type="entry name" value="alpha/beta hydrolase"/>
    <property type="match status" value="1"/>
</dbReference>
<evidence type="ECO:0000313" key="3">
    <source>
        <dbReference type="Proteomes" id="UP000576082"/>
    </source>
</evidence>
<dbReference type="GO" id="GO:0016042">
    <property type="term" value="P:lipid catabolic process"/>
    <property type="evidence" value="ECO:0007669"/>
    <property type="project" value="InterPro"/>
</dbReference>
<dbReference type="PIRSF" id="PIRSF029171">
    <property type="entry name" value="Esterase_LipA"/>
    <property type="match status" value="1"/>
</dbReference>
<reference evidence="2 3" key="1">
    <citation type="submission" date="2020-04" db="EMBL/GenBank/DDBJ databases">
        <title>Flammeovirga sp. SR4, a novel species isolated from seawater.</title>
        <authorList>
            <person name="Wang X."/>
        </authorList>
    </citation>
    <scope>NUCLEOTIDE SEQUENCE [LARGE SCALE GENOMIC DNA]</scope>
    <source>
        <strain evidence="2 3">ATCC 23126</strain>
    </source>
</reference>
<proteinExistence type="predicted"/>
<dbReference type="InterPro" id="IPR029058">
    <property type="entry name" value="AB_hydrolase_fold"/>
</dbReference>
<dbReference type="PANTHER" id="PTHR34853">
    <property type="match status" value="1"/>
</dbReference>
<keyword evidence="3" id="KW-1185">Reference proteome</keyword>
<dbReference type="SUPFAM" id="SSF53474">
    <property type="entry name" value="alpha/beta-Hydrolases"/>
    <property type="match status" value="1"/>
</dbReference>
<sequence>MTSNLFFKKYSFYLLLLLLSFSCSTSDDDEEIKQVNQTLVSHTQKSSFSEQEIQILAQLGGLGDVVPLVQNGFSSYNVEYNTKDKDGKSIVASGVVAFPTNKTQIDWVILSRGTILSDNEAPSVTTLPSYEIGAALGFAIIVPDLIGFGSTSDYPQYYFIKDKTGEQTHDLLKAAQELAGELSVSTTQRAFITGYSQGGYSSMAVTDYLQKNNSSLEVLGVLSGAGGYDLLRVMEEVLTQDEYDSPSFLALIAQTYYTYYGWDINTYPVFNENIENIETLLDGRFSTSDLNNQLPKKINELFHADFINSMKNKDTNHPMYKYLMENSVNDVSSNAPFYLYHSPNDEIIPIVTSEETYDLLRQNNNTATFRTIDGASHSEAAVSMLIAAFDDINEILK</sequence>
<dbReference type="EMBL" id="JABANE010000007">
    <property type="protein sequence ID" value="NME67124.1"/>
    <property type="molecule type" value="Genomic_DNA"/>
</dbReference>
<dbReference type="AlphaFoldDB" id="A0A7X9P1U9"/>
<feature type="signal peptide" evidence="1">
    <location>
        <begin position="1"/>
        <end position="25"/>
    </location>
</feature>
<keyword evidence="1" id="KW-0732">Signal</keyword>
<dbReference type="Gene3D" id="1.10.260.160">
    <property type="match status" value="1"/>
</dbReference>
<gene>
    <name evidence="2" type="ORF">HHU12_04015</name>
</gene>
<dbReference type="Pfam" id="PF03583">
    <property type="entry name" value="LIP"/>
    <property type="match status" value="1"/>
</dbReference>
<name>A0A7X9P1U9_9BACT</name>
<dbReference type="GO" id="GO:0004806">
    <property type="term" value="F:triacylglycerol lipase activity"/>
    <property type="evidence" value="ECO:0007669"/>
    <property type="project" value="InterPro"/>
</dbReference>
<evidence type="ECO:0000313" key="2">
    <source>
        <dbReference type="EMBL" id="NME67124.1"/>
    </source>
</evidence>
<protein>
    <submittedName>
        <fullName evidence="2">Alpha/beta hydrolase</fullName>
    </submittedName>
</protein>
<feature type="chain" id="PRO_5031140878" evidence="1">
    <location>
        <begin position="26"/>
        <end position="397"/>
    </location>
</feature>
<comment type="caution">
    <text evidence="2">The sequence shown here is derived from an EMBL/GenBank/DDBJ whole genome shotgun (WGS) entry which is preliminary data.</text>
</comment>
<organism evidence="2 3">
    <name type="scientific">Flammeovirga aprica JL-4</name>
    <dbReference type="NCBI Taxonomy" id="694437"/>
    <lineage>
        <taxon>Bacteria</taxon>
        <taxon>Pseudomonadati</taxon>
        <taxon>Bacteroidota</taxon>
        <taxon>Cytophagia</taxon>
        <taxon>Cytophagales</taxon>
        <taxon>Flammeovirgaceae</taxon>
        <taxon>Flammeovirga</taxon>
    </lineage>
</organism>
<accession>A0A7X9P1U9</accession>